<feature type="region of interest" description="Disordered" evidence="12">
    <location>
        <begin position="1029"/>
        <end position="1050"/>
    </location>
</feature>
<gene>
    <name evidence="14" type="ORF">DEO72_LG10g3115</name>
</gene>
<feature type="chain" id="PRO_5020023405" evidence="13">
    <location>
        <begin position="22"/>
        <end position="1357"/>
    </location>
</feature>
<dbReference type="InterPro" id="IPR032675">
    <property type="entry name" value="LRR_dom_sf"/>
</dbReference>
<dbReference type="Pfam" id="PF13516">
    <property type="entry name" value="LRR_6"/>
    <property type="match status" value="2"/>
</dbReference>
<sequence>MKMKNVGVSLLIFVFVEVIWCEGCWKEEREALLGLNSLSEFALSWLWEGTDCCEWGRVECNSSTGRVAKLNLQGLRYLSYANLVVFKDLKSLNLGGIYGILDCADSEGLQNLEVLDLTENGMGVTDIVVCVNRLPSLKILYLSSNGFDPTYNGFDETFKAFESLSSELVRLEVLDVSENSLTNDILPSLGGFTSLKELYLSHNDLDSDMHIQGLCSKLKNLEVLDLSSNNFNDTDIASAISELSSLKSLDLGYSQLPPTSILRLLTLTSLEILDVSYNQINNFSNEFLSSLSGLQRLKSLVLKDNELGGSLDISGLLALTSLESLDLSYNKINSFVVHQGSKGLRKLEVLNLDNNMINGSRLRESLQPFSSIRVLSMIKNEIIGNITAGDFRDLKNLEHLALDSSSPLDTEFFKSIGELTSLKNLSASNCKISGTLPPADWFKLKNLEELDLSQNSFVGSLPSSFLNMTSLRKLELSQNKFSGQLDSNIASLTSLEYFGFTQNQFEVPLSFTPFANLSNLKFIYGDGNKVILDLQPSLQTWIPKFQLQELSLHSTTENDSLPLPRFLLLQRSLTKLDFTSCRLEGVFPNWLFENNTKLTELVVRNCSFKGVLQLPSHPLTSMTKIDVSDNNITGQIPNNNISLILPNLQFLNLSRNHIQGSIPPEFGQMSLLDTLDLSDNLLSGEIPKNISRDGSKLKILTLSHNELDGPIFPTLKYLEELYLDDNNLYGSIPSSFFNSSLQRLDLSYNNLVGTLQTVIGNMSNLQTLSLSNNHLEGSIPTRLVELEYLSYLDLSNNNLTGYVPSFANGSVNYIHLSNNRLSGLSKTMFTNTSYIVMLDLSYNEITSGIQDLIQDLADTRLNILILKGNRFTGHLPEQLCQLVDLSILDLSDNNFVGPIPNCLGKVPFQSDDPQVLWLAFNGYVRIDNGKYSMLIPNIKEKAEFTTKKRSYTYTTSILIYICHPYAQSPTISPNDEDNDTPIDMHAFGVSFVVAYTSVLLHRCRLRLKKLTGKNRISASIGSYEVGGGYPELEKDEKRKNRKSLSEPTHTESFLRGGEQVISVLEEMITLLDDMDMDEDSERVAVELAAQGVIGKRVDEMESDFMTALDYMIQLSEKDQDDKRKELLEVIKETVLSHLTKKCPPHVQVVGLLCRTPKKDSRHELMRRVAAGGGAFKGENDLKIHIPGANLNDIANQADDLLEAMENRRVIPDRKLLARLVLIREEARNMMGGGIMDERNHRGFYTLPQPEVEFLSKLVALKPGKKVLDMIRNVMQGKDEGADKYDEEDTMDPEPIEFLGKPILTGEKTLPVRPGMFLETVSKVLSGLYAGTDSGITAQHLEWVHMKTLEVLQEIAFG</sequence>
<evidence type="ECO:0000256" key="11">
    <source>
        <dbReference type="ARBA" id="ARBA00023180"/>
    </source>
</evidence>
<protein>
    <submittedName>
        <fullName evidence="14">LRR receptor-like serine/threonine-protein kinase FLS2</fullName>
    </submittedName>
</protein>
<reference evidence="14 15" key="1">
    <citation type="submission" date="2019-04" db="EMBL/GenBank/DDBJ databases">
        <title>An improved genome assembly and genetic linkage map for asparagus bean, Vigna unguiculata ssp. sesquipedialis.</title>
        <authorList>
            <person name="Xia Q."/>
            <person name="Zhang R."/>
            <person name="Dong Y."/>
        </authorList>
    </citation>
    <scope>NUCLEOTIDE SEQUENCE [LARGE SCALE GENOMIC DNA]</scope>
    <source>
        <tissue evidence="14">Leaf</tissue>
    </source>
</reference>
<keyword evidence="5" id="KW-0433">Leucine-rich repeat</keyword>
<keyword evidence="14" id="KW-0675">Receptor</keyword>
<proteinExistence type="predicted"/>
<evidence type="ECO:0000256" key="5">
    <source>
        <dbReference type="ARBA" id="ARBA00022614"/>
    </source>
</evidence>
<keyword evidence="6" id="KW-0812">Transmembrane</keyword>
<dbReference type="SMART" id="SM00368">
    <property type="entry name" value="LRR_RI"/>
    <property type="match status" value="5"/>
</dbReference>
<organism evidence="14 15">
    <name type="scientific">Vigna unguiculata</name>
    <name type="common">Cowpea</name>
    <dbReference type="NCBI Taxonomy" id="3917"/>
    <lineage>
        <taxon>Eukaryota</taxon>
        <taxon>Viridiplantae</taxon>
        <taxon>Streptophyta</taxon>
        <taxon>Embryophyta</taxon>
        <taxon>Tracheophyta</taxon>
        <taxon>Spermatophyta</taxon>
        <taxon>Magnoliopsida</taxon>
        <taxon>eudicotyledons</taxon>
        <taxon>Gunneridae</taxon>
        <taxon>Pentapetalae</taxon>
        <taxon>rosids</taxon>
        <taxon>fabids</taxon>
        <taxon>Fabales</taxon>
        <taxon>Fabaceae</taxon>
        <taxon>Papilionoideae</taxon>
        <taxon>50 kb inversion clade</taxon>
        <taxon>NPAAA clade</taxon>
        <taxon>indigoferoid/millettioid clade</taxon>
        <taxon>Phaseoleae</taxon>
        <taxon>Vigna</taxon>
    </lineage>
</organism>
<evidence type="ECO:0000313" key="14">
    <source>
        <dbReference type="EMBL" id="QCE11877.1"/>
    </source>
</evidence>
<evidence type="ECO:0000256" key="1">
    <source>
        <dbReference type="ARBA" id="ARBA00004167"/>
    </source>
</evidence>
<dbReference type="PANTHER" id="PTHR48060:SF21">
    <property type="entry name" value="L DOMAIN-LIKE PROTEIN"/>
    <property type="match status" value="1"/>
</dbReference>
<evidence type="ECO:0000256" key="7">
    <source>
        <dbReference type="ARBA" id="ARBA00022729"/>
    </source>
</evidence>
<dbReference type="FunFam" id="3.80.10.10:FF:000041">
    <property type="entry name" value="LRR receptor-like serine/threonine-protein kinase ERECTA"/>
    <property type="match status" value="1"/>
</dbReference>
<evidence type="ECO:0000256" key="12">
    <source>
        <dbReference type="SAM" id="MobiDB-lite"/>
    </source>
</evidence>
<dbReference type="InterPro" id="IPR003591">
    <property type="entry name" value="Leu-rich_rpt_typical-subtyp"/>
</dbReference>
<evidence type="ECO:0000256" key="6">
    <source>
        <dbReference type="ARBA" id="ARBA00022692"/>
    </source>
</evidence>
<keyword evidence="14" id="KW-0808">Transferase</keyword>
<dbReference type="Proteomes" id="UP000501690">
    <property type="component" value="Linkage Group LG10"/>
</dbReference>
<dbReference type="SUPFAM" id="SSF52047">
    <property type="entry name" value="RNI-like"/>
    <property type="match status" value="1"/>
</dbReference>
<keyword evidence="11" id="KW-0325">Glycoprotein</keyword>
<dbReference type="EMBL" id="CP039354">
    <property type="protein sequence ID" value="QCE11877.1"/>
    <property type="molecule type" value="Genomic_DNA"/>
</dbReference>
<accession>A0A4D6NIY9</accession>
<dbReference type="PANTHER" id="PTHR48060">
    <property type="entry name" value="DNA DAMAGE-REPAIR/TOLERATION PROTEIN DRT100"/>
    <property type="match status" value="1"/>
</dbReference>
<dbReference type="SMART" id="SM00365">
    <property type="entry name" value="LRR_SD22"/>
    <property type="match status" value="8"/>
</dbReference>
<keyword evidence="4" id="KW-0597">Phosphoprotein</keyword>
<evidence type="ECO:0000256" key="4">
    <source>
        <dbReference type="ARBA" id="ARBA00022553"/>
    </source>
</evidence>
<dbReference type="SUPFAM" id="SSF52058">
    <property type="entry name" value="L domain-like"/>
    <property type="match status" value="2"/>
</dbReference>
<dbReference type="Gene3D" id="3.80.10.10">
    <property type="entry name" value="Ribonuclease Inhibitor"/>
    <property type="match status" value="4"/>
</dbReference>
<evidence type="ECO:0000256" key="2">
    <source>
        <dbReference type="ARBA" id="ARBA00004236"/>
    </source>
</evidence>
<evidence type="ECO:0000256" key="13">
    <source>
        <dbReference type="SAM" id="SignalP"/>
    </source>
</evidence>
<dbReference type="PROSITE" id="PS51450">
    <property type="entry name" value="LRR"/>
    <property type="match status" value="5"/>
</dbReference>
<keyword evidence="3" id="KW-1003">Cell membrane</keyword>
<evidence type="ECO:0000256" key="10">
    <source>
        <dbReference type="ARBA" id="ARBA00023136"/>
    </source>
</evidence>
<dbReference type="FunFam" id="3.80.10.10:FF:000383">
    <property type="entry name" value="Leucine-rich repeat receptor protein kinase EMS1"/>
    <property type="match status" value="1"/>
</dbReference>
<dbReference type="InterPro" id="IPR001611">
    <property type="entry name" value="Leu-rich_rpt"/>
</dbReference>
<feature type="signal peptide" evidence="13">
    <location>
        <begin position="1"/>
        <end position="21"/>
    </location>
</feature>
<evidence type="ECO:0000313" key="15">
    <source>
        <dbReference type="Proteomes" id="UP000501690"/>
    </source>
</evidence>
<keyword evidence="14" id="KW-0418">Kinase</keyword>
<name>A0A4D6NIY9_VIGUN</name>
<evidence type="ECO:0000256" key="9">
    <source>
        <dbReference type="ARBA" id="ARBA00022989"/>
    </source>
</evidence>
<dbReference type="FunFam" id="3.80.10.10:FF:000095">
    <property type="entry name" value="LRR receptor-like serine/threonine-protein kinase GSO1"/>
    <property type="match status" value="1"/>
</dbReference>
<dbReference type="GO" id="GO:0016301">
    <property type="term" value="F:kinase activity"/>
    <property type="evidence" value="ECO:0007669"/>
    <property type="project" value="UniProtKB-KW"/>
</dbReference>
<dbReference type="InterPro" id="IPR053211">
    <property type="entry name" value="DNA_repair-toleration"/>
</dbReference>
<dbReference type="Pfam" id="PF13855">
    <property type="entry name" value="LRR_8"/>
    <property type="match status" value="4"/>
</dbReference>
<dbReference type="Pfam" id="PF00560">
    <property type="entry name" value="LRR_1"/>
    <property type="match status" value="5"/>
</dbReference>
<keyword evidence="7 13" id="KW-0732">Signal</keyword>
<keyword evidence="9" id="KW-1133">Transmembrane helix</keyword>
<keyword evidence="15" id="KW-1185">Reference proteome</keyword>
<keyword evidence="8" id="KW-0677">Repeat</keyword>
<comment type="subcellular location">
    <subcellularLocation>
        <location evidence="2">Cell membrane</location>
    </subcellularLocation>
    <subcellularLocation>
        <location evidence="1">Membrane</location>
        <topology evidence="1">Single-pass membrane protein</topology>
    </subcellularLocation>
</comment>
<evidence type="ECO:0000256" key="3">
    <source>
        <dbReference type="ARBA" id="ARBA00022475"/>
    </source>
</evidence>
<keyword evidence="10" id="KW-0472">Membrane</keyword>
<dbReference type="SMART" id="SM00369">
    <property type="entry name" value="LRR_TYP"/>
    <property type="match status" value="13"/>
</dbReference>
<evidence type="ECO:0000256" key="8">
    <source>
        <dbReference type="ARBA" id="ARBA00022737"/>
    </source>
</evidence>
<dbReference type="GO" id="GO:0005886">
    <property type="term" value="C:plasma membrane"/>
    <property type="evidence" value="ECO:0007669"/>
    <property type="project" value="UniProtKB-SubCell"/>
</dbReference>